<dbReference type="Pfam" id="PF11915">
    <property type="entry name" value="DUF3433"/>
    <property type="match status" value="2"/>
</dbReference>
<feature type="transmembrane region" description="Helical" evidence="1">
    <location>
        <begin position="729"/>
        <end position="753"/>
    </location>
</feature>
<feature type="transmembrane region" description="Helical" evidence="1">
    <location>
        <begin position="526"/>
        <end position="549"/>
    </location>
</feature>
<evidence type="ECO:0000313" key="3">
    <source>
        <dbReference type="Proteomes" id="UP001341245"/>
    </source>
</evidence>
<feature type="transmembrane region" description="Helical" evidence="1">
    <location>
        <begin position="82"/>
        <end position="100"/>
    </location>
</feature>
<name>A0ABR0T680_AURPU</name>
<feature type="transmembrane region" description="Helical" evidence="1">
    <location>
        <begin position="147"/>
        <end position="166"/>
    </location>
</feature>
<dbReference type="PANTHER" id="PTHR37544:SF3">
    <property type="entry name" value="SPRAY"/>
    <property type="match status" value="1"/>
</dbReference>
<feature type="transmembrane region" description="Helical" evidence="1">
    <location>
        <begin position="37"/>
        <end position="57"/>
    </location>
</feature>
<keyword evidence="1" id="KW-0812">Transmembrane</keyword>
<keyword evidence="1" id="KW-0472">Membrane</keyword>
<keyword evidence="3" id="KW-1185">Reference proteome</keyword>
<dbReference type="PANTHER" id="PTHR37544">
    <property type="entry name" value="SPRAY-RELATED"/>
    <property type="match status" value="1"/>
</dbReference>
<gene>
    <name evidence="2" type="ORF">QM012_005223</name>
</gene>
<sequence>MISLKRKPGKDALLLSQQEVKDQDIPSWKPISLRLPFLTFVLLATCALIVVLQWLLYTSQTAGGVIFAPSINDLPLSKTFGYLYAPTVIAVVYGLLWNWIDLDIKRMEPYYQLCNTGGALAEDSLLLQYPFDFVALVPFQAARRKQWSVLTGALAGIVILWTLTPLQAGIFATEDRLVTTTAPFLTSTSYQPASNQTEPSALYAQHAYNIAWLDEALPPYSTIDFVLDAFAPADPQAIRSDEIWNGTTQLYSVDVVCESTIDYITNPGHSSPNTMYNSSSGCSYGLPVKTGTGNDTSKVLEAMYVGYSDQNGMADWYLEGYCPKKVNHTFLVRTTLFSEAGIMDQNLASTTTPDNGVIRTTSLYCEPQYFIQQVNASVAAANGSVISVDPVGQKSQLPQEMFDINLFERAMSSGLDYRGPGVSYDSGRGDFPENSWPDQKTHFVNTNLDMSYLPKMVPFSFAALKNPSLEDYLDPKTLADSYQAAYRLLFVAQMARVLKSDLGTTATHHNGQRTYHTQALVLVPGFTYAVEALLVLAVFFNLSIIYFSLTRTCSLRHDPTSIASHMSATAEDPKLLALFSNFDNSSTQDLRSALEGSRFFMSADAKLELQSVSSTDFSESASKEPFSKGVQSPELPVFAYLFHQARVNNGLALPSKNRFVRQLLQHYIPTAISTTLEPVWILLTRQLCVLQPFEELRKGKSTSRKSITLAYTNLPPQLVVFKAFRTRHFMLIILATMTILANVLSVALSSLFFEELTNVEVQTSLQPLLSLPFKSLNETAPPFNSNVTMNWQGGTTKDEFYIAMSNALASSKLPSWTDPDRFYFPVALPEDTRAGINYTVSTGYFGASLGCQELTSWKTKDTKDEPGSIASQLLEFSITQPDGSTTNCSIDFPSDPPIYISGASSLEISSVAGPSEICKQHVIAGWWRGKATNGTIEVSNKTMMLCQPKLVTGTASVTVDNHGQILQSKVLDYSDGSASEHFTTSASDLILQAHQFIIDDSKTSTWHNDSFPSDWNNYLIAKTFIGDKLLDPNLPAPSFDQAVTLYAALYNKLFAILLGNNADLLFSTPNTNSSTKPSPAIRHESQTRIFLSLPSFVMAQTLLSLYVITTILLYSHRPWRILPRLPISIASLTAFFAASHAVSEFRDTSGMNEKQRSEWLESKGWRWGQIGA</sequence>
<reference evidence="2 3" key="1">
    <citation type="submission" date="2023-11" db="EMBL/GenBank/DDBJ databases">
        <title>Draft genome sequence and annotation of the polyextremotolerant black yeast-like fungus Aureobasidium pullulans NRRL 62042.</title>
        <authorList>
            <person name="Dielentheis-Frenken M.R.E."/>
            <person name="Wibberg D."/>
            <person name="Blank L.M."/>
            <person name="Tiso T."/>
        </authorList>
    </citation>
    <scope>NUCLEOTIDE SEQUENCE [LARGE SCALE GENOMIC DNA]</scope>
    <source>
        <strain evidence="2 3">NRRL 62042</strain>
    </source>
</reference>
<comment type="caution">
    <text evidence="2">The sequence shown here is derived from an EMBL/GenBank/DDBJ whole genome shotgun (WGS) entry which is preliminary data.</text>
</comment>
<evidence type="ECO:0000313" key="2">
    <source>
        <dbReference type="EMBL" id="KAK5999817.1"/>
    </source>
</evidence>
<proteinExistence type="predicted"/>
<feature type="transmembrane region" description="Helical" evidence="1">
    <location>
        <begin position="1089"/>
        <end position="1114"/>
    </location>
</feature>
<dbReference type="InterPro" id="IPR021840">
    <property type="entry name" value="DUF3433"/>
</dbReference>
<protein>
    <submittedName>
        <fullName evidence="2">Uncharacterized protein</fullName>
    </submittedName>
</protein>
<keyword evidence="1" id="KW-1133">Transmembrane helix</keyword>
<dbReference type="EMBL" id="JASGXD010000021">
    <property type="protein sequence ID" value="KAK5999817.1"/>
    <property type="molecule type" value="Genomic_DNA"/>
</dbReference>
<dbReference type="Proteomes" id="UP001341245">
    <property type="component" value="Unassembled WGS sequence"/>
</dbReference>
<organism evidence="2 3">
    <name type="scientific">Aureobasidium pullulans</name>
    <name type="common">Black yeast</name>
    <name type="synonym">Pullularia pullulans</name>
    <dbReference type="NCBI Taxonomy" id="5580"/>
    <lineage>
        <taxon>Eukaryota</taxon>
        <taxon>Fungi</taxon>
        <taxon>Dikarya</taxon>
        <taxon>Ascomycota</taxon>
        <taxon>Pezizomycotina</taxon>
        <taxon>Dothideomycetes</taxon>
        <taxon>Dothideomycetidae</taxon>
        <taxon>Dothideales</taxon>
        <taxon>Saccotheciaceae</taxon>
        <taxon>Aureobasidium</taxon>
    </lineage>
</organism>
<evidence type="ECO:0000256" key="1">
    <source>
        <dbReference type="SAM" id="Phobius"/>
    </source>
</evidence>
<accession>A0ABR0T680</accession>